<accession>A0A371G5D8</accession>
<proteinExistence type="predicted"/>
<reference evidence="1" key="1">
    <citation type="submission" date="2018-05" db="EMBL/GenBank/DDBJ databases">
        <title>Draft genome of Mucuna pruriens seed.</title>
        <authorList>
            <person name="Nnadi N.E."/>
            <person name="Vos R."/>
            <person name="Hasami M.H."/>
            <person name="Devisetty U.K."/>
            <person name="Aguiy J.C."/>
        </authorList>
    </citation>
    <scope>NUCLEOTIDE SEQUENCE [LARGE SCALE GENOMIC DNA]</scope>
    <source>
        <strain evidence="1">JCA_2017</strain>
    </source>
</reference>
<gene>
    <name evidence="1" type="ORF">CR513_33097</name>
</gene>
<evidence type="ECO:0000313" key="2">
    <source>
        <dbReference type="Proteomes" id="UP000257109"/>
    </source>
</evidence>
<organism evidence="1 2">
    <name type="scientific">Mucuna pruriens</name>
    <name type="common">Velvet bean</name>
    <name type="synonym">Dolichos pruriens</name>
    <dbReference type="NCBI Taxonomy" id="157652"/>
    <lineage>
        <taxon>Eukaryota</taxon>
        <taxon>Viridiplantae</taxon>
        <taxon>Streptophyta</taxon>
        <taxon>Embryophyta</taxon>
        <taxon>Tracheophyta</taxon>
        <taxon>Spermatophyta</taxon>
        <taxon>Magnoliopsida</taxon>
        <taxon>eudicotyledons</taxon>
        <taxon>Gunneridae</taxon>
        <taxon>Pentapetalae</taxon>
        <taxon>rosids</taxon>
        <taxon>fabids</taxon>
        <taxon>Fabales</taxon>
        <taxon>Fabaceae</taxon>
        <taxon>Papilionoideae</taxon>
        <taxon>50 kb inversion clade</taxon>
        <taxon>NPAAA clade</taxon>
        <taxon>indigoferoid/millettioid clade</taxon>
        <taxon>Phaseoleae</taxon>
        <taxon>Mucuna</taxon>
    </lineage>
</organism>
<dbReference type="CDD" id="cd09272">
    <property type="entry name" value="RNase_HI_RT_Ty1"/>
    <property type="match status" value="1"/>
</dbReference>
<dbReference type="EMBL" id="QJKJ01006729">
    <property type="protein sequence ID" value="RDX85681.1"/>
    <property type="molecule type" value="Genomic_DNA"/>
</dbReference>
<dbReference type="Proteomes" id="UP000257109">
    <property type="component" value="Unassembled WGS sequence"/>
</dbReference>
<feature type="non-terminal residue" evidence="1">
    <location>
        <position position="1"/>
    </location>
</feature>
<name>A0A371G5D8_MUCPR</name>
<protein>
    <recommendedName>
        <fullName evidence="3">Copia protein</fullName>
    </recommendedName>
</protein>
<keyword evidence="2" id="KW-1185">Reference proteome</keyword>
<dbReference type="AlphaFoldDB" id="A0A371G5D8"/>
<sequence>MMTLSSCQTKYITTLIGACRALCLENLMLKMKIRRKEPMKMLIDNKLGISLTKHLVAHGRSKQIKTRFYFLKDKVSKRKLELKYCSTNEHKNEREKSEGAQ</sequence>
<evidence type="ECO:0000313" key="1">
    <source>
        <dbReference type="EMBL" id="RDX85681.1"/>
    </source>
</evidence>
<evidence type="ECO:0008006" key="3">
    <source>
        <dbReference type="Google" id="ProtNLM"/>
    </source>
</evidence>
<comment type="caution">
    <text evidence="1">The sequence shown here is derived from an EMBL/GenBank/DDBJ whole genome shotgun (WGS) entry which is preliminary data.</text>
</comment>